<keyword evidence="1" id="KW-0812">Transmembrane</keyword>
<gene>
    <name evidence="3" type="ORF">ACFQ14_03490</name>
</gene>
<feature type="transmembrane region" description="Helical" evidence="1">
    <location>
        <begin position="288"/>
        <end position="305"/>
    </location>
</feature>
<dbReference type="RefSeq" id="WP_377211305.1">
    <property type="nucleotide sequence ID" value="NZ_JBHTJV010000002.1"/>
</dbReference>
<feature type="transmembrane region" description="Helical" evidence="1">
    <location>
        <begin position="56"/>
        <end position="73"/>
    </location>
</feature>
<dbReference type="InterPro" id="IPR000620">
    <property type="entry name" value="EamA_dom"/>
</dbReference>
<feature type="transmembrane region" description="Helical" evidence="1">
    <location>
        <begin position="201"/>
        <end position="220"/>
    </location>
</feature>
<dbReference type="SUPFAM" id="SSF103481">
    <property type="entry name" value="Multidrug resistance efflux transporter EmrE"/>
    <property type="match status" value="2"/>
</dbReference>
<comment type="caution">
    <text evidence="3">The sequence shown here is derived from an EMBL/GenBank/DDBJ whole genome shotgun (WGS) entry which is preliminary data.</text>
</comment>
<feature type="transmembrane region" description="Helical" evidence="1">
    <location>
        <begin position="226"/>
        <end position="244"/>
    </location>
</feature>
<feature type="transmembrane region" description="Helical" evidence="1">
    <location>
        <begin position="115"/>
        <end position="138"/>
    </location>
</feature>
<feature type="transmembrane region" description="Helical" evidence="1">
    <location>
        <begin position="251"/>
        <end position="282"/>
    </location>
</feature>
<sequence length="312" mass="33169">MTLPAENSPSNASDVDDAMPQLSFPLAFGALVLGALAMGISPVFVRFADVGPFASAFWRVALALPVLFLWMVWECRRTGIPLKKALRWDGAVWLSGLFFAGDLFFWHLAILETTIANATFLACLAPIWVALLSGAFIGEPVTQRIVFGLFLCLAGAALLIGGSYQLAPERFMGDVYGFITSIFFGLYFLAVRVARRTHGAGALVFMSTTITAACLLVVTLLAGQGLWPQTITGLLAVLALGLLAHTGGQGLLAVALGSLSATFSSLVIFIEAVAAALFAWLIVNESLSGIQIIGGALILFGIWMARPQKDQQ</sequence>
<accession>A0ABW3FFA7</accession>
<proteinExistence type="predicted"/>
<feature type="transmembrane region" description="Helical" evidence="1">
    <location>
        <begin position="85"/>
        <end position="109"/>
    </location>
</feature>
<dbReference type="Proteomes" id="UP001597101">
    <property type="component" value="Unassembled WGS sequence"/>
</dbReference>
<protein>
    <submittedName>
        <fullName evidence="3">DMT family transporter</fullName>
    </submittedName>
</protein>
<feature type="transmembrane region" description="Helical" evidence="1">
    <location>
        <begin position="176"/>
        <end position="194"/>
    </location>
</feature>
<keyword evidence="1" id="KW-1133">Transmembrane helix</keyword>
<evidence type="ECO:0000256" key="1">
    <source>
        <dbReference type="SAM" id="Phobius"/>
    </source>
</evidence>
<evidence type="ECO:0000313" key="3">
    <source>
        <dbReference type="EMBL" id="MFD0915464.1"/>
    </source>
</evidence>
<dbReference type="PANTHER" id="PTHR22911:SF76">
    <property type="entry name" value="EAMA DOMAIN-CONTAINING PROTEIN"/>
    <property type="match status" value="1"/>
</dbReference>
<name>A0ABW3FFA7_9HYPH</name>
<evidence type="ECO:0000259" key="2">
    <source>
        <dbReference type="Pfam" id="PF00892"/>
    </source>
</evidence>
<organism evidence="3 4">
    <name type="scientific">Pseudahrensia aquimaris</name>
    <dbReference type="NCBI Taxonomy" id="744461"/>
    <lineage>
        <taxon>Bacteria</taxon>
        <taxon>Pseudomonadati</taxon>
        <taxon>Pseudomonadota</taxon>
        <taxon>Alphaproteobacteria</taxon>
        <taxon>Hyphomicrobiales</taxon>
        <taxon>Ahrensiaceae</taxon>
        <taxon>Pseudahrensia</taxon>
    </lineage>
</organism>
<dbReference type="InterPro" id="IPR037185">
    <property type="entry name" value="EmrE-like"/>
</dbReference>
<keyword evidence="1" id="KW-0472">Membrane</keyword>
<dbReference type="PANTHER" id="PTHR22911">
    <property type="entry name" value="ACYL-MALONYL CONDENSING ENZYME-RELATED"/>
    <property type="match status" value="1"/>
</dbReference>
<keyword evidence="4" id="KW-1185">Reference proteome</keyword>
<feature type="domain" description="EamA" evidence="2">
    <location>
        <begin position="30"/>
        <end position="160"/>
    </location>
</feature>
<dbReference type="EMBL" id="JBHTJV010000002">
    <property type="protein sequence ID" value="MFD0915464.1"/>
    <property type="molecule type" value="Genomic_DNA"/>
</dbReference>
<evidence type="ECO:0000313" key="4">
    <source>
        <dbReference type="Proteomes" id="UP001597101"/>
    </source>
</evidence>
<dbReference type="Pfam" id="PF00892">
    <property type="entry name" value="EamA"/>
    <property type="match status" value="2"/>
</dbReference>
<feature type="transmembrane region" description="Helical" evidence="1">
    <location>
        <begin position="22"/>
        <end position="44"/>
    </location>
</feature>
<feature type="transmembrane region" description="Helical" evidence="1">
    <location>
        <begin position="145"/>
        <end position="164"/>
    </location>
</feature>
<feature type="domain" description="EamA" evidence="2">
    <location>
        <begin position="172"/>
        <end position="304"/>
    </location>
</feature>
<reference evidence="4" key="1">
    <citation type="journal article" date="2019" name="Int. J. Syst. Evol. Microbiol.">
        <title>The Global Catalogue of Microorganisms (GCM) 10K type strain sequencing project: providing services to taxonomists for standard genome sequencing and annotation.</title>
        <authorList>
            <consortium name="The Broad Institute Genomics Platform"/>
            <consortium name="The Broad Institute Genome Sequencing Center for Infectious Disease"/>
            <person name="Wu L."/>
            <person name="Ma J."/>
        </authorList>
    </citation>
    <scope>NUCLEOTIDE SEQUENCE [LARGE SCALE GENOMIC DNA]</scope>
    <source>
        <strain evidence="4">CCUG 60023</strain>
    </source>
</reference>